<dbReference type="InterPro" id="IPR036249">
    <property type="entry name" value="Thioredoxin-like_sf"/>
</dbReference>
<keyword evidence="5 7" id="KW-0560">Oxidoreductase</keyword>
<keyword evidence="4 7" id="KW-0274">FAD</keyword>
<dbReference type="Gene3D" id="1.20.120.310">
    <property type="entry name" value="ERV/ALR sulfhydryl oxidase domain"/>
    <property type="match status" value="1"/>
</dbReference>
<dbReference type="SUPFAM" id="SSF52833">
    <property type="entry name" value="Thioredoxin-like"/>
    <property type="match status" value="1"/>
</dbReference>
<keyword evidence="3" id="KW-0732">Signal</keyword>
<dbReference type="GO" id="GO:0006457">
    <property type="term" value="P:protein folding"/>
    <property type="evidence" value="ECO:0007669"/>
    <property type="project" value="TreeGrafter"/>
</dbReference>
<dbReference type="GO" id="GO:0000139">
    <property type="term" value="C:Golgi membrane"/>
    <property type="evidence" value="ECO:0007669"/>
    <property type="project" value="TreeGrafter"/>
</dbReference>
<comment type="cofactor">
    <cofactor evidence="1 7">
        <name>FAD</name>
        <dbReference type="ChEBI" id="CHEBI:57692"/>
    </cofactor>
</comment>
<dbReference type="InterPro" id="IPR017905">
    <property type="entry name" value="ERV/ALR_sulphydryl_oxidase"/>
</dbReference>
<dbReference type="InterPro" id="IPR039798">
    <property type="entry name" value="Sulfhydryl_oxidase"/>
</dbReference>
<evidence type="ECO:0000256" key="6">
    <source>
        <dbReference type="ARBA" id="ARBA00023157"/>
    </source>
</evidence>
<gene>
    <name evidence="9" type="ORF">THAOC_18448</name>
</gene>
<dbReference type="EMBL" id="AGNL01020389">
    <property type="protein sequence ID" value="EJK61113.1"/>
    <property type="molecule type" value="Genomic_DNA"/>
</dbReference>
<keyword evidence="6" id="KW-1015">Disulfide bond</keyword>
<evidence type="ECO:0000256" key="3">
    <source>
        <dbReference type="ARBA" id="ARBA00022729"/>
    </source>
</evidence>
<dbReference type="OrthoDB" id="59470at2759"/>
<dbReference type="Pfam" id="PF04777">
    <property type="entry name" value="Evr1_Alr"/>
    <property type="match status" value="1"/>
</dbReference>
<proteinExistence type="predicted"/>
<evidence type="ECO:0000256" key="4">
    <source>
        <dbReference type="ARBA" id="ARBA00022827"/>
    </source>
</evidence>
<dbReference type="EC" id="1.8.3.2" evidence="7"/>
<dbReference type="PANTHER" id="PTHR22897">
    <property type="entry name" value="QUIESCIN Q6-RELATED SULFHYDRYL OXIDASE"/>
    <property type="match status" value="1"/>
</dbReference>
<dbReference type="GO" id="GO:0003756">
    <property type="term" value="F:protein disulfide isomerase activity"/>
    <property type="evidence" value="ECO:0007669"/>
    <property type="project" value="TreeGrafter"/>
</dbReference>
<dbReference type="PANTHER" id="PTHR22897:SF8">
    <property type="entry name" value="SULFHYDRYL OXIDASE"/>
    <property type="match status" value="1"/>
</dbReference>
<dbReference type="Proteomes" id="UP000266841">
    <property type="component" value="Unassembled WGS sequence"/>
</dbReference>
<comment type="caution">
    <text evidence="9">The sequence shown here is derived from an EMBL/GenBank/DDBJ whole genome shotgun (WGS) entry which is preliminary data.</text>
</comment>
<accession>K0S4V6</accession>
<name>K0S4V6_THAOC</name>
<evidence type="ECO:0000313" key="9">
    <source>
        <dbReference type="EMBL" id="EJK61113.1"/>
    </source>
</evidence>
<feature type="domain" description="ERV/ALR sulfhydryl oxidase" evidence="8">
    <location>
        <begin position="431"/>
        <end position="552"/>
    </location>
</feature>
<evidence type="ECO:0000256" key="2">
    <source>
        <dbReference type="ARBA" id="ARBA00022630"/>
    </source>
</evidence>
<dbReference type="PROSITE" id="PS51324">
    <property type="entry name" value="ERV_ALR"/>
    <property type="match status" value="1"/>
</dbReference>
<comment type="catalytic activity">
    <reaction evidence="7">
        <text>2 R'C(R)SH + O2 = R'C(R)S-S(R)CR' + H2O2</text>
        <dbReference type="Rhea" id="RHEA:17357"/>
        <dbReference type="ChEBI" id="CHEBI:15379"/>
        <dbReference type="ChEBI" id="CHEBI:16240"/>
        <dbReference type="ChEBI" id="CHEBI:16520"/>
        <dbReference type="ChEBI" id="CHEBI:17412"/>
        <dbReference type="EC" id="1.8.3.2"/>
    </reaction>
</comment>
<dbReference type="AlphaFoldDB" id="K0S4V6"/>
<dbReference type="GO" id="GO:0016971">
    <property type="term" value="F:flavin-dependent sulfhydryl oxidase activity"/>
    <property type="evidence" value="ECO:0007669"/>
    <property type="project" value="InterPro"/>
</dbReference>
<evidence type="ECO:0000256" key="1">
    <source>
        <dbReference type="ARBA" id="ARBA00001974"/>
    </source>
</evidence>
<evidence type="ECO:0000256" key="5">
    <source>
        <dbReference type="ARBA" id="ARBA00023002"/>
    </source>
</evidence>
<dbReference type="SUPFAM" id="SSF69000">
    <property type="entry name" value="FAD-dependent thiol oxidase"/>
    <property type="match status" value="1"/>
</dbReference>
<protein>
    <recommendedName>
        <fullName evidence="7">Sulfhydryl oxidase</fullName>
        <ecNumber evidence="7">1.8.3.2</ecNumber>
    </recommendedName>
</protein>
<keyword evidence="10" id="KW-1185">Reference proteome</keyword>
<dbReference type="Gene3D" id="3.40.30.10">
    <property type="entry name" value="Glutaredoxin"/>
    <property type="match status" value="1"/>
</dbReference>
<dbReference type="InterPro" id="IPR036774">
    <property type="entry name" value="ERV/ALR_sulphydryl_oxid_sf"/>
</dbReference>
<evidence type="ECO:0000313" key="10">
    <source>
        <dbReference type="Proteomes" id="UP000266841"/>
    </source>
</evidence>
<sequence length="591" mass="66379">NGQNPDRRIFSVGVKVVKHMVGANGQRLGHPFLVKGGRHIGPFRFQRGGHAFRDRSSPKWSKRWSNGKKAARRANCDQVFDHFCNGQTHDREIFDQVPAFPLTRVMTLEKFGLVSQDQIKGRLKGGRDGLKLNEGKRRAKAKKEVVTSLTNLFDSKEQHPIIEFKPEEEDAESASLTPSFVLEVTWPRVVLLYHPQSPRCKKIQFLYVQVARGVKRRSSRLPVEFYAVNCGKYRDVCESDQGFSIQTVPTLVGLRSGQIDSFELDFASPSSVQGIETIDKTVESVAQQMGLSLDKAKGSGSVSSAFAHDMDAESVLEGVDASQMFESRRADNNVYDSPVSFTEAVFHDAKASLILTLTSSIQYPPGSAEIRVLSDFFDLLQWALPPETKVHNLAEDLSKDAAGWKKSKPGLLRILDKHTDYRKKQIWSSRCAAGAGGYSCGLWSLLHIVSVGVAERHSSVLGSSRISVLQSGEVVKSFIETFFIGCQSCRVLFMDLYDEHAEKSLALKNAESNEDWRSLAIWFWDIHNEITIRSSVKRMKGKRRMALSSSLWPSGSECHACWRKSLMDDTGQVLSMYSYDMDELYMFLKKI</sequence>
<dbReference type="GO" id="GO:0005615">
    <property type="term" value="C:extracellular space"/>
    <property type="evidence" value="ECO:0007669"/>
    <property type="project" value="TreeGrafter"/>
</dbReference>
<keyword evidence="2 7" id="KW-0285">Flavoprotein</keyword>
<evidence type="ECO:0000256" key="7">
    <source>
        <dbReference type="RuleBase" id="RU371123"/>
    </source>
</evidence>
<reference evidence="9 10" key="1">
    <citation type="journal article" date="2012" name="Genome Biol.">
        <title>Genome and low-iron response of an oceanic diatom adapted to chronic iron limitation.</title>
        <authorList>
            <person name="Lommer M."/>
            <person name="Specht M."/>
            <person name="Roy A.S."/>
            <person name="Kraemer L."/>
            <person name="Andreson R."/>
            <person name="Gutowska M.A."/>
            <person name="Wolf J."/>
            <person name="Bergner S.V."/>
            <person name="Schilhabel M.B."/>
            <person name="Klostermeier U.C."/>
            <person name="Beiko R.G."/>
            <person name="Rosenstiel P."/>
            <person name="Hippler M."/>
            <person name="Laroche J."/>
        </authorList>
    </citation>
    <scope>NUCLEOTIDE SEQUENCE [LARGE SCALE GENOMIC DNA]</scope>
    <source>
        <strain evidence="9 10">CCMP1005</strain>
    </source>
</reference>
<feature type="non-terminal residue" evidence="9">
    <location>
        <position position="1"/>
    </location>
</feature>
<organism evidence="9 10">
    <name type="scientific">Thalassiosira oceanica</name>
    <name type="common">Marine diatom</name>
    <dbReference type="NCBI Taxonomy" id="159749"/>
    <lineage>
        <taxon>Eukaryota</taxon>
        <taxon>Sar</taxon>
        <taxon>Stramenopiles</taxon>
        <taxon>Ochrophyta</taxon>
        <taxon>Bacillariophyta</taxon>
        <taxon>Coscinodiscophyceae</taxon>
        <taxon>Thalassiosirophycidae</taxon>
        <taxon>Thalassiosirales</taxon>
        <taxon>Thalassiosiraceae</taxon>
        <taxon>Thalassiosira</taxon>
    </lineage>
</organism>
<evidence type="ECO:0000259" key="8">
    <source>
        <dbReference type="PROSITE" id="PS51324"/>
    </source>
</evidence>